<name>A0ABN7UGN5_GIGMA</name>
<sequence>FLSIDTSDSLELANSSVPLAAILNNEHPHVHISKFSPQFAILSHENTKLLSHAGSSHEAIYTATPMLVLLIMGDQPRNAEMLELAVKEIFRVADLIEIVLNTAKYEGIKDENDGLKVNNENLLRDWITLDSRMSLIRRKYSKIK</sequence>
<keyword evidence="3" id="KW-1185">Reference proteome</keyword>
<keyword evidence="1" id="KW-0808">Transferase</keyword>
<evidence type="ECO:0000313" key="2">
    <source>
        <dbReference type="EMBL" id="CAG8579928.1"/>
    </source>
</evidence>
<dbReference type="EMBL" id="CAJVQB010002574">
    <property type="protein sequence ID" value="CAG8579928.1"/>
    <property type="molecule type" value="Genomic_DNA"/>
</dbReference>
<comment type="caution">
    <text evidence="2">The sequence shown here is derived from an EMBL/GenBank/DDBJ whole genome shotgun (WGS) entry which is preliminary data.</text>
</comment>
<feature type="non-terminal residue" evidence="2">
    <location>
        <position position="1"/>
    </location>
</feature>
<protein>
    <submittedName>
        <fullName evidence="2">19244_t:CDS:1</fullName>
    </submittedName>
</protein>
<accession>A0ABN7UGN5</accession>
<dbReference type="SUPFAM" id="SSF53756">
    <property type="entry name" value="UDP-Glycosyltransferase/glycogen phosphorylase"/>
    <property type="match status" value="1"/>
</dbReference>
<dbReference type="Proteomes" id="UP000789901">
    <property type="component" value="Unassembled WGS sequence"/>
</dbReference>
<dbReference type="Gene3D" id="3.40.50.2000">
    <property type="entry name" value="Glycogen Phosphorylase B"/>
    <property type="match status" value="1"/>
</dbReference>
<dbReference type="InterPro" id="IPR002213">
    <property type="entry name" value="UDP_glucos_trans"/>
</dbReference>
<gene>
    <name evidence="2" type="ORF">GMARGA_LOCUS5898</name>
</gene>
<dbReference type="Pfam" id="PF00201">
    <property type="entry name" value="UDPGT"/>
    <property type="match status" value="1"/>
</dbReference>
<proteinExistence type="predicted"/>
<organism evidence="2 3">
    <name type="scientific">Gigaspora margarita</name>
    <dbReference type="NCBI Taxonomy" id="4874"/>
    <lineage>
        <taxon>Eukaryota</taxon>
        <taxon>Fungi</taxon>
        <taxon>Fungi incertae sedis</taxon>
        <taxon>Mucoromycota</taxon>
        <taxon>Glomeromycotina</taxon>
        <taxon>Glomeromycetes</taxon>
        <taxon>Diversisporales</taxon>
        <taxon>Gigasporaceae</taxon>
        <taxon>Gigaspora</taxon>
    </lineage>
</organism>
<evidence type="ECO:0000313" key="3">
    <source>
        <dbReference type="Proteomes" id="UP000789901"/>
    </source>
</evidence>
<evidence type="ECO:0000256" key="1">
    <source>
        <dbReference type="ARBA" id="ARBA00022679"/>
    </source>
</evidence>
<reference evidence="2 3" key="1">
    <citation type="submission" date="2021-06" db="EMBL/GenBank/DDBJ databases">
        <authorList>
            <person name="Kallberg Y."/>
            <person name="Tangrot J."/>
            <person name="Rosling A."/>
        </authorList>
    </citation>
    <scope>NUCLEOTIDE SEQUENCE [LARGE SCALE GENOMIC DNA]</scope>
    <source>
        <strain evidence="2 3">120-4 pot B 10/14</strain>
    </source>
</reference>